<evidence type="ECO:0000313" key="5">
    <source>
        <dbReference type="Proteomes" id="UP000192335"/>
    </source>
</evidence>
<dbReference type="InterPro" id="IPR002347">
    <property type="entry name" value="SDR_fam"/>
</dbReference>
<dbReference type="InterPro" id="IPR036291">
    <property type="entry name" value="NAD(P)-bd_dom_sf"/>
</dbReference>
<name>A0A8E2IQF3_9MYCO</name>
<protein>
    <recommendedName>
        <fullName evidence="6">SDR family NAD(P)-dependent oxidoreductase</fullName>
    </recommendedName>
</protein>
<evidence type="ECO:0000256" key="3">
    <source>
        <dbReference type="SAM" id="MobiDB-lite"/>
    </source>
</evidence>
<dbReference type="Proteomes" id="UP000192335">
    <property type="component" value="Unassembled WGS sequence"/>
</dbReference>
<organism evidence="4 5">
    <name type="scientific">Mycobacterium persicum</name>
    <dbReference type="NCBI Taxonomy" id="1487726"/>
    <lineage>
        <taxon>Bacteria</taxon>
        <taxon>Bacillati</taxon>
        <taxon>Actinomycetota</taxon>
        <taxon>Actinomycetes</taxon>
        <taxon>Mycobacteriales</taxon>
        <taxon>Mycobacteriaceae</taxon>
        <taxon>Mycobacterium</taxon>
    </lineage>
</organism>
<dbReference type="EMBL" id="MWQA01000001">
    <property type="protein sequence ID" value="ORC07282.1"/>
    <property type="molecule type" value="Genomic_DNA"/>
</dbReference>
<gene>
    <name evidence="4" type="ORF">B4U45_12375</name>
</gene>
<reference evidence="4 5" key="1">
    <citation type="submission" date="2017-02" db="EMBL/GenBank/DDBJ databases">
        <title>Mycobacterium kansasii genomes.</title>
        <authorList>
            <person name="Borowka P."/>
            <person name="Strapagiel D."/>
            <person name="Marciniak B."/>
            <person name="Lach J."/>
            <person name="Bakula Z."/>
            <person name="Van Ingen J."/>
            <person name="Safianowska A."/>
            <person name="Brzostek A."/>
            <person name="Dziadek J."/>
            <person name="Jagielski T."/>
        </authorList>
    </citation>
    <scope>NUCLEOTIDE SEQUENCE [LARGE SCALE GENOMIC DNA]</scope>
    <source>
        <strain evidence="4 5">12MK</strain>
    </source>
</reference>
<dbReference type="SUPFAM" id="SSF51735">
    <property type="entry name" value="NAD(P)-binding Rossmann-fold domains"/>
    <property type="match status" value="1"/>
</dbReference>
<evidence type="ECO:0008006" key="6">
    <source>
        <dbReference type="Google" id="ProtNLM"/>
    </source>
</evidence>
<keyword evidence="2" id="KW-0560">Oxidoreductase</keyword>
<dbReference type="PANTHER" id="PTHR43899">
    <property type="entry name" value="RH59310P"/>
    <property type="match status" value="1"/>
</dbReference>
<dbReference type="Pfam" id="PF00106">
    <property type="entry name" value="adh_short"/>
    <property type="match status" value="1"/>
</dbReference>
<feature type="region of interest" description="Disordered" evidence="3">
    <location>
        <begin position="1"/>
        <end position="44"/>
    </location>
</feature>
<evidence type="ECO:0000256" key="1">
    <source>
        <dbReference type="ARBA" id="ARBA00006484"/>
    </source>
</evidence>
<dbReference type="AlphaFoldDB" id="A0A8E2IQF3"/>
<sequence length="364" mass="39073">MAAISRSGLVFHCPGGARGRRPGHQKPAGSSRNPRRRAEVSGKRHAAGVLNRCLTLTAVSPGRTWAGGCRRSGPASVEDVSLTDNRVIPIRPAAHSSDPHWRDRRPHQRGENSPGGLALVTGASSGVGFAFASQFARRGYDLIVVDSVDEIHTAADALSGLGTNVQPIQVDARLAERPDMLYRRVRAARQPVVAAALNSPVDGYDPDDSLENVLQEMVAGIGQTMRLARLLAEEMVVHGRGGIILTVSPARAASPHPARWDHSDHYVALYRASAAFLRDFAQTLQGELGQSGVRVTTMLPEPVGAGSSRMHRALARVDVALDHLSQLAGAAWHPRILAELARRLIRDDAKWLVRQIISPSGDAV</sequence>
<evidence type="ECO:0000256" key="2">
    <source>
        <dbReference type="ARBA" id="ARBA00023002"/>
    </source>
</evidence>
<evidence type="ECO:0000313" key="4">
    <source>
        <dbReference type="EMBL" id="ORC07282.1"/>
    </source>
</evidence>
<dbReference type="CDD" id="cd05233">
    <property type="entry name" value="SDR_c"/>
    <property type="match status" value="1"/>
</dbReference>
<dbReference type="GO" id="GO:0016491">
    <property type="term" value="F:oxidoreductase activity"/>
    <property type="evidence" value="ECO:0007669"/>
    <property type="project" value="UniProtKB-KW"/>
</dbReference>
<comment type="caution">
    <text evidence="4">The sequence shown here is derived from an EMBL/GenBank/DDBJ whole genome shotgun (WGS) entry which is preliminary data.</text>
</comment>
<accession>A0A8E2IQF3</accession>
<dbReference type="Gene3D" id="3.40.50.720">
    <property type="entry name" value="NAD(P)-binding Rossmann-like Domain"/>
    <property type="match status" value="1"/>
</dbReference>
<comment type="similarity">
    <text evidence="1">Belongs to the short-chain dehydrogenases/reductases (SDR) family.</text>
</comment>
<dbReference type="PRINTS" id="PR00081">
    <property type="entry name" value="GDHRDH"/>
</dbReference>
<dbReference type="PANTHER" id="PTHR43899:SF13">
    <property type="entry name" value="RH59310P"/>
    <property type="match status" value="1"/>
</dbReference>
<dbReference type="InterPro" id="IPR051019">
    <property type="entry name" value="VLCFA-Steroid_DH"/>
</dbReference>
<feature type="region of interest" description="Disordered" evidence="3">
    <location>
        <begin position="91"/>
        <end position="116"/>
    </location>
</feature>
<proteinExistence type="inferred from homology"/>